<proteinExistence type="evidence at transcript level"/>
<sequence length="305" mass="33990">MAGQTSVKNGKVDCDVRLDGKTVVITGANSGIGFETAKNLAKRGAKIVMACRDTKSAQEGKEKILAETPETIIEIFKLDLGSIASVREFAESFLQKEDRLDILINNAGVMYCPQGKTVDGFETHIGINHIGHFLLTNLLLDLLKKSSPSRIVVVSSVGYKRGEMKWDDMMNDKNYQPFPAYFDSKLANTLFAQELSRKLEGTGVTCNALHPGMVNTNLGRHMREENTSAIRRFFRNLIWPLLPLFFKTPEQGSQASIFCAIAPELQDVTGKYFSSNCAEEELLPKALNRDDAEKLWKMSEEWCGL</sequence>
<dbReference type="EMBL" id="LR789644">
    <property type="protein sequence ID" value="CAB3265506.1"/>
    <property type="molecule type" value="mRNA"/>
</dbReference>
<dbReference type="Gene3D" id="3.40.50.720">
    <property type="entry name" value="NAD(P)-binding Rossmann-like Domain"/>
    <property type="match status" value="1"/>
</dbReference>
<reference evidence="2" key="1">
    <citation type="submission" date="2020-04" db="EMBL/GenBank/DDBJ databases">
        <authorList>
            <person name="Neveu A P."/>
        </authorList>
    </citation>
    <scope>NUCLEOTIDE SEQUENCE</scope>
    <source>
        <tissue evidence="2">Whole embryo</tissue>
    </source>
</reference>
<accession>A0A6F9DRB0</accession>
<dbReference type="InterPro" id="IPR002347">
    <property type="entry name" value="SDR_fam"/>
</dbReference>
<dbReference type="GO" id="GO:0016491">
    <property type="term" value="F:oxidoreductase activity"/>
    <property type="evidence" value="ECO:0007669"/>
    <property type="project" value="UniProtKB-KW"/>
</dbReference>
<dbReference type="AlphaFoldDB" id="A0A6F9DRB0"/>
<protein>
    <submittedName>
        <fullName evidence="2">Retinol dehydrogenase 14</fullName>
    </submittedName>
</protein>
<organism evidence="2">
    <name type="scientific">Phallusia mammillata</name>
    <dbReference type="NCBI Taxonomy" id="59560"/>
    <lineage>
        <taxon>Eukaryota</taxon>
        <taxon>Metazoa</taxon>
        <taxon>Chordata</taxon>
        <taxon>Tunicata</taxon>
        <taxon>Ascidiacea</taxon>
        <taxon>Phlebobranchia</taxon>
        <taxon>Ascidiidae</taxon>
        <taxon>Phallusia</taxon>
    </lineage>
</organism>
<keyword evidence="1" id="KW-0560">Oxidoreductase</keyword>
<evidence type="ECO:0000256" key="1">
    <source>
        <dbReference type="ARBA" id="ARBA00023002"/>
    </source>
</evidence>
<dbReference type="SUPFAM" id="SSF51735">
    <property type="entry name" value="NAD(P)-binding Rossmann-fold domains"/>
    <property type="match status" value="1"/>
</dbReference>
<name>A0A6F9DRB0_9ASCI</name>
<dbReference type="Pfam" id="PF00106">
    <property type="entry name" value="adh_short"/>
    <property type="match status" value="1"/>
</dbReference>
<dbReference type="PANTHER" id="PTHR43157:SF31">
    <property type="entry name" value="PHOSPHATIDYLINOSITOL-GLYCAN BIOSYNTHESIS CLASS F PROTEIN"/>
    <property type="match status" value="1"/>
</dbReference>
<dbReference type="InterPro" id="IPR036291">
    <property type="entry name" value="NAD(P)-bd_dom_sf"/>
</dbReference>
<evidence type="ECO:0000313" key="2">
    <source>
        <dbReference type="EMBL" id="CAB3265506.1"/>
    </source>
</evidence>
<gene>
    <name evidence="2" type="primary">Rdh14-001</name>
</gene>
<dbReference type="PANTHER" id="PTHR43157">
    <property type="entry name" value="PHOSPHATIDYLINOSITOL-GLYCAN BIOSYNTHESIS CLASS F PROTEIN-RELATED"/>
    <property type="match status" value="1"/>
</dbReference>
<dbReference type="PRINTS" id="PR00081">
    <property type="entry name" value="GDHRDH"/>
</dbReference>